<reference evidence="3 4" key="1">
    <citation type="submission" date="2020-07" db="EMBL/GenBank/DDBJ databases">
        <title>Genomic Encyclopedia of Type Strains, Phase IV (KMG-V): Genome sequencing to study the core and pangenomes of soil and plant-associated prokaryotes.</title>
        <authorList>
            <person name="Whitman W."/>
        </authorList>
    </citation>
    <scope>NUCLEOTIDE SEQUENCE [LARGE SCALE GENOMIC DNA]</scope>
    <source>
        <strain evidence="3 4">AN3</strain>
    </source>
</reference>
<feature type="compositionally biased region" description="Polar residues" evidence="1">
    <location>
        <begin position="282"/>
        <end position="295"/>
    </location>
</feature>
<feature type="compositionally biased region" description="Basic and acidic residues" evidence="1">
    <location>
        <begin position="63"/>
        <end position="92"/>
    </location>
</feature>
<proteinExistence type="predicted"/>
<evidence type="ECO:0000259" key="2">
    <source>
        <dbReference type="Pfam" id="PF20356"/>
    </source>
</evidence>
<evidence type="ECO:0000313" key="3">
    <source>
        <dbReference type="EMBL" id="MBA8881719.1"/>
    </source>
</evidence>
<feature type="region of interest" description="Disordered" evidence="1">
    <location>
        <begin position="275"/>
        <end position="297"/>
    </location>
</feature>
<feature type="domain" description="DUF6651" evidence="2">
    <location>
        <begin position="192"/>
        <end position="288"/>
    </location>
</feature>
<dbReference type="Pfam" id="PF20356">
    <property type="entry name" value="DUF6651"/>
    <property type="match status" value="1"/>
</dbReference>
<dbReference type="InterPro" id="IPR046593">
    <property type="entry name" value="DUF6651"/>
</dbReference>
<comment type="caution">
    <text evidence="3">The sequence shown here is derived from an EMBL/GenBank/DDBJ whole genome shotgun (WGS) entry which is preliminary data.</text>
</comment>
<dbReference type="RefSeq" id="WP_182552266.1">
    <property type="nucleotide sequence ID" value="NZ_JACGXN010000016.1"/>
</dbReference>
<dbReference type="AlphaFoldDB" id="A0A839ES10"/>
<evidence type="ECO:0000256" key="1">
    <source>
        <dbReference type="SAM" id="MobiDB-lite"/>
    </source>
</evidence>
<feature type="region of interest" description="Disordered" evidence="1">
    <location>
        <begin position="60"/>
        <end position="92"/>
    </location>
</feature>
<dbReference type="EMBL" id="JACGXN010000016">
    <property type="protein sequence ID" value="MBA8881719.1"/>
    <property type="molecule type" value="Genomic_DNA"/>
</dbReference>
<gene>
    <name evidence="3" type="ORF">FHW16_005464</name>
</gene>
<dbReference type="Proteomes" id="UP000549052">
    <property type="component" value="Unassembled WGS sequence"/>
</dbReference>
<protein>
    <recommendedName>
        <fullName evidence="2">DUF6651 domain-containing protein</fullName>
    </recommendedName>
</protein>
<name>A0A839ES10_9HYPH</name>
<organism evidence="3 4">
    <name type="scientific">Phyllobacterium myrsinacearum</name>
    <dbReference type="NCBI Taxonomy" id="28101"/>
    <lineage>
        <taxon>Bacteria</taxon>
        <taxon>Pseudomonadati</taxon>
        <taxon>Pseudomonadota</taxon>
        <taxon>Alphaproteobacteria</taxon>
        <taxon>Hyphomicrobiales</taxon>
        <taxon>Phyllobacteriaceae</taxon>
        <taxon>Phyllobacterium</taxon>
    </lineage>
</organism>
<keyword evidence="4" id="KW-1185">Reference proteome</keyword>
<sequence length="315" mass="33845">MTTRMPASVGASAARIFASSLGPRIALAPENEDGGGQTPEEIAAATAAAAAATAEALAAEEAETARLADEAEAEAARLAEEEKNLTETEKANKKLLRETMARKAKITELEALLETSSKELKKFEGIDLTEVQKLLKEKTERERSEAEQRGEFERVKAMMIEEAKKDKDALQATIDELRGQIGTSAKTIDALTIGNEFATSTFIREDLVLTPVKARQLYGAHFELKDGTIVAYDKPAGAEARTPLTGADGKQLGFNEAMKKIIDGDPDRESLVKVKTNPGAASRTTNSQTKTNQDLGLSGRSIIVNALNKRNSNGK</sequence>
<accession>A0A839ES10</accession>
<evidence type="ECO:0000313" key="4">
    <source>
        <dbReference type="Proteomes" id="UP000549052"/>
    </source>
</evidence>